<name>A0A0E9W598_ANGAN</name>
<proteinExistence type="predicted"/>
<accession>A0A0E9W598</accession>
<dbReference type="AlphaFoldDB" id="A0A0E9W598"/>
<dbReference type="EMBL" id="GBXM01023040">
    <property type="protein sequence ID" value="JAH85537.1"/>
    <property type="molecule type" value="Transcribed_RNA"/>
</dbReference>
<sequence>MHSSIGTMTHLLSKSKTLTDEYLSHDLPRYTHILTSILSISKYLPKPEKNGNALSQENNFSIALIIASSF</sequence>
<protein>
    <submittedName>
        <fullName evidence="1">Uncharacterized protein</fullName>
    </submittedName>
</protein>
<organism evidence="1">
    <name type="scientific">Anguilla anguilla</name>
    <name type="common">European freshwater eel</name>
    <name type="synonym">Muraena anguilla</name>
    <dbReference type="NCBI Taxonomy" id="7936"/>
    <lineage>
        <taxon>Eukaryota</taxon>
        <taxon>Metazoa</taxon>
        <taxon>Chordata</taxon>
        <taxon>Craniata</taxon>
        <taxon>Vertebrata</taxon>
        <taxon>Euteleostomi</taxon>
        <taxon>Actinopterygii</taxon>
        <taxon>Neopterygii</taxon>
        <taxon>Teleostei</taxon>
        <taxon>Anguilliformes</taxon>
        <taxon>Anguillidae</taxon>
        <taxon>Anguilla</taxon>
    </lineage>
</organism>
<evidence type="ECO:0000313" key="1">
    <source>
        <dbReference type="EMBL" id="JAH85537.1"/>
    </source>
</evidence>
<reference evidence="1" key="1">
    <citation type="submission" date="2014-11" db="EMBL/GenBank/DDBJ databases">
        <authorList>
            <person name="Amaro Gonzalez C."/>
        </authorList>
    </citation>
    <scope>NUCLEOTIDE SEQUENCE</scope>
</reference>
<reference evidence="1" key="2">
    <citation type="journal article" date="2015" name="Fish Shellfish Immunol.">
        <title>Early steps in the European eel (Anguilla anguilla)-Vibrio vulnificus interaction in the gills: Role of the RtxA13 toxin.</title>
        <authorList>
            <person name="Callol A."/>
            <person name="Pajuelo D."/>
            <person name="Ebbesson L."/>
            <person name="Teles M."/>
            <person name="MacKenzie S."/>
            <person name="Amaro C."/>
        </authorList>
    </citation>
    <scope>NUCLEOTIDE SEQUENCE</scope>
</reference>